<dbReference type="Proteomes" id="UP000092528">
    <property type="component" value="Chromosome 2"/>
</dbReference>
<dbReference type="PATRIC" id="fig|45658.7.peg.2992"/>
<organism evidence="1 3">
    <name type="scientific">Vibrio scophthalmi</name>
    <dbReference type="NCBI Taxonomy" id="45658"/>
    <lineage>
        <taxon>Bacteria</taxon>
        <taxon>Pseudomonadati</taxon>
        <taxon>Pseudomonadota</taxon>
        <taxon>Gammaproteobacteria</taxon>
        <taxon>Vibrionales</taxon>
        <taxon>Vibrionaceae</taxon>
        <taxon>Vibrio</taxon>
    </lineage>
</organism>
<evidence type="ECO:0000313" key="3">
    <source>
        <dbReference type="Proteomes" id="UP000092528"/>
    </source>
</evidence>
<sequence length="222" mass="25387">MKKILMVVLLLVGIALAGGGYYVFYYKPAEEEADRLAKLASQPLPEVTNQQPSLPVPEPIIEQTDYYVSPEKLGVRETPTADGFIESELYRGDKVHVLEKKQGWARISPYYVYNEGEPEVAEWIPMDALLEVPPTITQEERVKTISSYVEGSDDFKQHFDVFIQTTDDLIKEGICLPPDFEELKGWVRSVKYQNDVYFVYCGGLKQANKIYLNVQTGKIFYR</sequence>
<gene>
    <name evidence="2" type="ORF">VSF3289_03496</name>
    <name evidence="1" type="ORF">VSVS05_03050</name>
</gene>
<dbReference type="GeneID" id="96874574"/>
<accession>A0A1C7FDV8</accession>
<dbReference type="EMBL" id="MDCJ01000007">
    <property type="protein sequence ID" value="ODS04365.1"/>
    <property type="molecule type" value="Genomic_DNA"/>
</dbReference>
<evidence type="ECO:0000313" key="1">
    <source>
        <dbReference type="EMBL" id="ANU38096.1"/>
    </source>
</evidence>
<protein>
    <recommendedName>
        <fullName evidence="5">SH3b domain-containing protein</fullName>
    </recommendedName>
</protein>
<proteinExistence type="predicted"/>
<reference evidence="1 3" key="1">
    <citation type="submission" date="2016-07" db="EMBL/GenBank/DDBJ databases">
        <title>Genome sequencing of Vibrio scophthalmi strain VS-05, an isolated from Paralichthys olivaceus.</title>
        <authorList>
            <person name="Han H.-J."/>
        </authorList>
    </citation>
    <scope>NUCLEOTIDE SEQUENCE [LARGE SCALE GENOMIC DNA]</scope>
    <source>
        <strain evidence="1 3">VS-05</strain>
    </source>
</reference>
<dbReference type="STRING" id="45658.VSVS12_03583"/>
<evidence type="ECO:0000313" key="2">
    <source>
        <dbReference type="EMBL" id="ODS04365.1"/>
    </source>
</evidence>
<keyword evidence="3" id="KW-1185">Reference proteome</keyword>
<name>A0A1C7FDV8_9VIBR</name>
<evidence type="ECO:0008006" key="5">
    <source>
        <dbReference type="Google" id="ProtNLM"/>
    </source>
</evidence>
<dbReference type="EMBL" id="CP016415">
    <property type="protein sequence ID" value="ANU38096.1"/>
    <property type="molecule type" value="Genomic_DNA"/>
</dbReference>
<dbReference type="RefSeq" id="WP_406853172.1">
    <property type="nucleotide sequence ID" value="NZ_CP016415.1"/>
</dbReference>
<dbReference type="Gene3D" id="2.30.30.40">
    <property type="entry name" value="SH3 Domains"/>
    <property type="match status" value="1"/>
</dbReference>
<dbReference type="Proteomes" id="UP000095131">
    <property type="component" value="Unassembled WGS sequence"/>
</dbReference>
<reference evidence="2 4" key="2">
    <citation type="submission" date="2016-08" db="EMBL/GenBank/DDBJ databases">
        <title>Genome sequencing of Vibrio scophthalmi strain FP3289, an isolated from Paralichthys olivaceus.</title>
        <authorList>
            <person name="Han H.-J."/>
        </authorList>
    </citation>
    <scope>NUCLEOTIDE SEQUENCE [LARGE SCALE GENOMIC DNA]</scope>
    <source>
        <strain evidence="2 4">FP3289</strain>
    </source>
</reference>
<dbReference type="AlphaFoldDB" id="A0A1C7FDV8"/>
<evidence type="ECO:0000313" key="4">
    <source>
        <dbReference type="Proteomes" id="UP000095131"/>
    </source>
</evidence>